<accession>A0AAD5MS71</accession>
<dbReference type="EMBL" id="JAHQIW010003978">
    <property type="protein sequence ID" value="KAJ1360828.1"/>
    <property type="molecule type" value="Genomic_DNA"/>
</dbReference>
<sequence>MSRRKLTVPARCSSTHLRPQPSFSSIVSATMKANLDLNAGSVRCVSSAIPMSTSQRKELWGTSLHHSFEKKTHLGLI</sequence>
<dbReference type="Proteomes" id="UP001196413">
    <property type="component" value="Unassembled WGS sequence"/>
</dbReference>
<organism evidence="1 2">
    <name type="scientific">Parelaphostrongylus tenuis</name>
    <name type="common">Meningeal worm</name>
    <dbReference type="NCBI Taxonomy" id="148309"/>
    <lineage>
        <taxon>Eukaryota</taxon>
        <taxon>Metazoa</taxon>
        <taxon>Ecdysozoa</taxon>
        <taxon>Nematoda</taxon>
        <taxon>Chromadorea</taxon>
        <taxon>Rhabditida</taxon>
        <taxon>Rhabditina</taxon>
        <taxon>Rhabditomorpha</taxon>
        <taxon>Strongyloidea</taxon>
        <taxon>Metastrongylidae</taxon>
        <taxon>Parelaphostrongylus</taxon>
    </lineage>
</organism>
<reference evidence="1" key="1">
    <citation type="submission" date="2021-06" db="EMBL/GenBank/DDBJ databases">
        <title>Parelaphostrongylus tenuis whole genome reference sequence.</title>
        <authorList>
            <person name="Garwood T.J."/>
            <person name="Larsen P.A."/>
            <person name="Fountain-Jones N.M."/>
            <person name="Garbe J.R."/>
            <person name="Macchietto M.G."/>
            <person name="Kania S.A."/>
            <person name="Gerhold R.W."/>
            <person name="Richards J.E."/>
            <person name="Wolf T.M."/>
        </authorList>
    </citation>
    <scope>NUCLEOTIDE SEQUENCE</scope>
    <source>
        <strain evidence="1">MNPRO001-30</strain>
        <tissue evidence="1">Meninges</tissue>
    </source>
</reference>
<name>A0AAD5MS71_PARTN</name>
<evidence type="ECO:0000313" key="2">
    <source>
        <dbReference type="Proteomes" id="UP001196413"/>
    </source>
</evidence>
<gene>
    <name evidence="1" type="ORF">KIN20_019912</name>
</gene>
<protein>
    <submittedName>
        <fullName evidence="1">Uncharacterized protein</fullName>
    </submittedName>
</protein>
<proteinExistence type="predicted"/>
<keyword evidence="2" id="KW-1185">Reference proteome</keyword>
<evidence type="ECO:0000313" key="1">
    <source>
        <dbReference type="EMBL" id="KAJ1360828.1"/>
    </source>
</evidence>
<comment type="caution">
    <text evidence="1">The sequence shown here is derived from an EMBL/GenBank/DDBJ whole genome shotgun (WGS) entry which is preliminary data.</text>
</comment>
<dbReference type="AlphaFoldDB" id="A0AAD5MS71"/>